<evidence type="ECO:0000259" key="1">
    <source>
        <dbReference type="Pfam" id="PF04389"/>
    </source>
</evidence>
<sequence length="66" mass="6975">VDVEPVIKEAAEKNGLKAAGDPVPEQNLYDRSDNVSFASKGIPAINVIPGTKALMQIDEILSPGSR</sequence>
<keyword evidence="3" id="KW-1185">Reference proteome</keyword>
<proteinExistence type="predicted"/>
<evidence type="ECO:0000313" key="2">
    <source>
        <dbReference type="EMBL" id="RQH12618.1"/>
    </source>
</evidence>
<dbReference type="RefSeq" id="WP_205127881.1">
    <property type="nucleotide sequence ID" value="NZ_CAWOLW010000613.1"/>
</dbReference>
<reference evidence="2 3" key="1">
    <citation type="journal article" date="2018" name="ACS Chem. Biol.">
        <title>Ketoreductase domain dysfunction expands chemodiversity: malyngamide biosynthesis in the cyanobacterium Okeania hirsuta.</title>
        <authorList>
            <person name="Moss N.A."/>
            <person name="Leao T."/>
            <person name="Rankin M."/>
            <person name="McCullough T.M."/>
            <person name="Qu P."/>
            <person name="Korobeynikov A."/>
            <person name="Smith J.L."/>
            <person name="Gerwick L."/>
            <person name="Gerwick W.H."/>
        </authorList>
    </citation>
    <scope>NUCLEOTIDE SEQUENCE [LARGE SCALE GENOMIC DNA]</scope>
    <source>
        <strain evidence="2 3">PAB10Feb10-1</strain>
    </source>
</reference>
<dbReference type="AlphaFoldDB" id="A0A3N6N807"/>
<evidence type="ECO:0000313" key="3">
    <source>
        <dbReference type="Proteomes" id="UP000269154"/>
    </source>
</evidence>
<dbReference type="InterPro" id="IPR007484">
    <property type="entry name" value="Peptidase_M28"/>
</dbReference>
<name>A0A3N6N807_9CYAN</name>
<dbReference type="Proteomes" id="UP000269154">
    <property type="component" value="Unassembled WGS sequence"/>
</dbReference>
<organism evidence="2 3">
    <name type="scientific">Okeania hirsuta</name>
    <dbReference type="NCBI Taxonomy" id="1458930"/>
    <lineage>
        <taxon>Bacteria</taxon>
        <taxon>Bacillati</taxon>
        <taxon>Cyanobacteriota</taxon>
        <taxon>Cyanophyceae</taxon>
        <taxon>Oscillatoriophycideae</taxon>
        <taxon>Oscillatoriales</taxon>
        <taxon>Microcoleaceae</taxon>
        <taxon>Okeania</taxon>
    </lineage>
</organism>
<feature type="non-terminal residue" evidence="2">
    <location>
        <position position="1"/>
    </location>
</feature>
<feature type="domain" description="Peptidase M28" evidence="1">
    <location>
        <begin position="3"/>
        <end position="47"/>
    </location>
</feature>
<accession>A0A3N6N807</accession>
<comment type="caution">
    <text evidence="2">The sequence shown here is derived from an EMBL/GenBank/DDBJ whole genome shotgun (WGS) entry which is preliminary data.</text>
</comment>
<dbReference type="EMBL" id="RCBY01000650">
    <property type="protein sequence ID" value="RQH12618.1"/>
    <property type="molecule type" value="Genomic_DNA"/>
</dbReference>
<gene>
    <name evidence="2" type="ORF">D5R40_34745</name>
</gene>
<protein>
    <recommendedName>
        <fullName evidence="1">Peptidase M28 domain-containing protein</fullName>
    </recommendedName>
</protein>
<dbReference type="SUPFAM" id="SSF53187">
    <property type="entry name" value="Zn-dependent exopeptidases"/>
    <property type="match status" value="1"/>
</dbReference>
<dbReference type="Pfam" id="PF04389">
    <property type="entry name" value="Peptidase_M28"/>
    <property type="match status" value="1"/>
</dbReference>